<sequence>MKGGALHNILDALSKLLYASCKILDALDNL</sequence>
<name>A0A8F5GVI5_9CREN</name>
<geneLocation type="plasmid" evidence="1 3">
    <name>pBEU9E1</name>
</geneLocation>
<evidence type="ECO:0000313" key="1">
    <source>
        <dbReference type="EMBL" id="QXJ30335.1"/>
    </source>
</evidence>
<dbReference type="Proteomes" id="UP000693941">
    <property type="component" value="Plasmid pBEU9E1"/>
</dbReference>
<organism evidence="2 3">
    <name type="scientific">Saccharolobus shibatae</name>
    <dbReference type="NCBI Taxonomy" id="2286"/>
    <lineage>
        <taxon>Archaea</taxon>
        <taxon>Thermoproteota</taxon>
        <taxon>Thermoprotei</taxon>
        <taxon>Sulfolobales</taxon>
        <taxon>Sulfolobaceae</taxon>
        <taxon>Saccharolobus</taxon>
    </lineage>
</organism>
<evidence type="ECO:0000313" key="2">
    <source>
        <dbReference type="EMBL" id="QXJ30437.1"/>
    </source>
</evidence>
<dbReference type="Proteomes" id="UP000693941">
    <property type="component" value="Chromosome"/>
</dbReference>
<dbReference type="AlphaFoldDB" id="A0A8F5GVI5"/>
<keyword evidence="1" id="KW-0614">Plasmid</keyword>
<dbReference type="EMBL" id="CP077715">
    <property type="protein sequence ID" value="QXJ30437.1"/>
    <property type="molecule type" value="Genomic_DNA"/>
</dbReference>
<evidence type="ECO:0000313" key="3">
    <source>
        <dbReference type="Proteomes" id="UP000693941"/>
    </source>
</evidence>
<proteinExistence type="predicted"/>
<accession>A0A8F5GVI5</accession>
<gene>
    <name evidence="2" type="ORF">J5U21_00077</name>
    <name evidence="1" type="ORF">J5U21_p0077</name>
</gene>
<protein>
    <submittedName>
        <fullName evidence="2">Uncharacterized protein</fullName>
    </submittedName>
</protein>
<reference evidence="2" key="1">
    <citation type="journal article" date="2021" name="Environ. Microbiol.">
        <title>New insights into the diversity and evolution of the archaeal mobilome from three complete genomes of Saccharolobus shibatae.</title>
        <authorList>
            <person name="Medvedeva S."/>
            <person name="Brandt D."/>
            <person name="Cvirkaite-Krupovic V."/>
            <person name="Liu Y."/>
            <person name="Severinov K."/>
            <person name="Ishino S."/>
            <person name="Ishino Y."/>
            <person name="Prangishvili D."/>
            <person name="Kalinowski J."/>
            <person name="Krupovic M."/>
        </authorList>
    </citation>
    <scope>NUCLEOTIDE SEQUENCE</scope>
    <source>
        <strain evidence="2">BEU9</strain>
        <plasmid evidence="1">pBEU9E1</plasmid>
    </source>
</reference>
<dbReference type="EMBL" id="CP077714">
    <property type="protein sequence ID" value="QXJ30335.1"/>
    <property type="molecule type" value="Genomic_DNA"/>
</dbReference>